<comment type="caution">
    <text evidence="1">The sequence shown here is derived from an EMBL/GenBank/DDBJ whole genome shotgun (WGS) entry which is preliminary data.</text>
</comment>
<reference evidence="1 2" key="1">
    <citation type="submission" date="2018-12" db="EMBL/GenBank/DDBJ databases">
        <title>Genome sequence and assembly of Colletotrichum trifolii.</title>
        <authorList>
            <person name="Gan P."/>
            <person name="Shirasu K."/>
        </authorList>
    </citation>
    <scope>NUCLEOTIDE SEQUENCE [LARGE SCALE GENOMIC DNA]</scope>
    <source>
        <strain evidence="1 2">543-2</strain>
    </source>
</reference>
<dbReference type="Proteomes" id="UP000295703">
    <property type="component" value="Unassembled WGS sequence"/>
</dbReference>
<dbReference type="AlphaFoldDB" id="A0A4R8RDD2"/>
<keyword evidence="2" id="KW-1185">Reference proteome</keyword>
<sequence>MPLASTTSPSTSDIITKASPLLLPLLVFHCSPAAHIPFTAKKRSSRTGSGLHACLADQHNKTTSHFAWSREAVDMHST</sequence>
<evidence type="ECO:0000313" key="2">
    <source>
        <dbReference type="Proteomes" id="UP000295703"/>
    </source>
</evidence>
<protein>
    <submittedName>
        <fullName evidence="1">Uncharacterized protein</fullName>
    </submittedName>
</protein>
<dbReference type="EMBL" id="RYZW01000053">
    <property type="protein sequence ID" value="TDZ54769.1"/>
    <property type="molecule type" value="Genomic_DNA"/>
</dbReference>
<organism evidence="1 2">
    <name type="scientific">Colletotrichum trifolii</name>
    <dbReference type="NCBI Taxonomy" id="5466"/>
    <lineage>
        <taxon>Eukaryota</taxon>
        <taxon>Fungi</taxon>
        <taxon>Dikarya</taxon>
        <taxon>Ascomycota</taxon>
        <taxon>Pezizomycotina</taxon>
        <taxon>Sordariomycetes</taxon>
        <taxon>Hypocreomycetidae</taxon>
        <taxon>Glomerellales</taxon>
        <taxon>Glomerellaceae</taxon>
        <taxon>Colletotrichum</taxon>
        <taxon>Colletotrichum orbiculare species complex</taxon>
    </lineage>
</organism>
<proteinExistence type="predicted"/>
<name>A0A4R8RDD2_COLTR</name>
<gene>
    <name evidence="1" type="ORF">CTRI78_v006005</name>
</gene>
<accession>A0A4R8RDD2</accession>
<evidence type="ECO:0000313" key="1">
    <source>
        <dbReference type="EMBL" id="TDZ54769.1"/>
    </source>
</evidence>